<sequence length="73" mass="8177">MEVNKSICPICGRPNNCAYEKGLSHGSCWCEKIEVPKGLREQIPESLRGKACICKECVMNYKEGIKKSINENS</sequence>
<evidence type="ECO:0000313" key="2">
    <source>
        <dbReference type="Proteomes" id="UP000767334"/>
    </source>
</evidence>
<keyword evidence="2" id="KW-1185">Reference proteome</keyword>
<dbReference type="RefSeq" id="WP_148324844.1">
    <property type="nucleotide sequence ID" value="NZ_JACJLL010000043.1"/>
</dbReference>
<name>A0ABS2FFR3_9CLOT</name>
<evidence type="ECO:0000313" key="1">
    <source>
        <dbReference type="EMBL" id="MBM6819353.1"/>
    </source>
</evidence>
<comment type="caution">
    <text evidence="1">The sequence shown here is derived from an EMBL/GenBank/DDBJ whole genome shotgun (WGS) entry which is preliminary data.</text>
</comment>
<dbReference type="EMBL" id="JACJLL010000043">
    <property type="protein sequence ID" value="MBM6819353.1"/>
    <property type="molecule type" value="Genomic_DNA"/>
</dbReference>
<accession>A0ABS2FFR3</accession>
<protein>
    <submittedName>
        <fullName evidence="1">Cysteine-rich CWC family protein</fullName>
    </submittedName>
</protein>
<dbReference type="Proteomes" id="UP000767334">
    <property type="component" value="Unassembled WGS sequence"/>
</dbReference>
<proteinExistence type="predicted"/>
<organism evidence="1 2">
    <name type="scientific">Clostridium saudiense</name>
    <dbReference type="NCBI Taxonomy" id="1414720"/>
    <lineage>
        <taxon>Bacteria</taxon>
        <taxon>Bacillati</taxon>
        <taxon>Bacillota</taxon>
        <taxon>Clostridia</taxon>
        <taxon>Eubacteriales</taxon>
        <taxon>Clostridiaceae</taxon>
        <taxon>Clostridium</taxon>
    </lineage>
</organism>
<reference evidence="1 2" key="1">
    <citation type="journal article" date="2021" name="Sci. Rep.">
        <title>The distribution of antibiotic resistance genes in chicken gut microbiota commensals.</title>
        <authorList>
            <person name="Juricova H."/>
            <person name="Matiasovicova J."/>
            <person name="Kubasova T."/>
            <person name="Cejkova D."/>
            <person name="Rychlik I."/>
        </authorList>
    </citation>
    <scope>NUCLEOTIDE SEQUENCE [LARGE SCALE GENOMIC DNA]</scope>
    <source>
        <strain evidence="1 2">An435</strain>
    </source>
</reference>
<dbReference type="Pfam" id="PF14375">
    <property type="entry name" value="Cys_rich_CWC"/>
    <property type="match status" value="1"/>
</dbReference>
<dbReference type="InterPro" id="IPR032720">
    <property type="entry name" value="Cys_rich_CWC"/>
</dbReference>
<gene>
    <name evidence="1" type="ORF">H6A19_08390</name>
</gene>